<dbReference type="EMBL" id="VFQX01000004">
    <property type="protein sequence ID" value="KAF0984072.1"/>
    <property type="molecule type" value="Genomic_DNA"/>
</dbReference>
<dbReference type="CDD" id="cd05509">
    <property type="entry name" value="Bromo_gcn5_like"/>
    <property type="match status" value="1"/>
</dbReference>
<proteinExistence type="inferred from homology"/>
<dbReference type="OrthoDB" id="1937912at2759"/>
<evidence type="ECO:0000256" key="10">
    <source>
        <dbReference type="ARBA" id="ARBA00023242"/>
    </source>
</evidence>
<keyword evidence="17" id="KW-1185">Reference proteome</keyword>
<evidence type="ECO:0000259" key="14">
    <source>
        <dbReference type="PROSITE" id="PS50014"/>
    </source>
</evidence>
<name>A0A6A5CAP5_NAEFO</name>
<dbReference type="Gene3D" id="3.40.630.30">
    <property type="match status" value="1"/>
</dbReference>
<evidence type="ECO:0000256" key="1">
    <source>
        <dbReference type="ARBA" id="ARBA00004123"/>
    </source>
</evidence>
<accession>A0A6A5CAP5</accession>
<dbReference type="Proteomes" id="UP000444721">
    <property type="component" value="Unassembled WGS sequence"/>
</dbReference>
<evidence type="ECO:0000256" key="12">
    <source>
        <dbReference type="PROSITE-ProRule" id="PRU00035"/>
    </source>
</evidence>
<protein>
    <recommendedName>
        <fullName evidence="3">histone acetyltransferase</fullName>
        <ecNumber evidence="3">2.3.1.48</ecNumber>
    </recommendedName>
</protein>
<keyword evidence="10" id="KW-0539">Nucleus</keyword>
<dbReference type="InterPro" id="IPR036427">
    <property type="entry name" value="Bromodomain-like_sf"/>
</dbReference>
<feature type="region of interest" description="Disordered" evidence="13">
    <location>
        <begin position="1"/>
        <end position="41"/>
    </location>
</feature>
<evidence type="ECO:0000256" key="5">
    <source>
        <dbReference type="ARBA" id="ARBA00022853"/>
    </source>
</evidence>
<evidence type="ECO:0000313" key="17">
    <source>
        <dbReference type="Proteomes" id="UP000444721"/>
    </source>
</evidence>
<dbReference type="VEuPathDB" id="AmoebaDB:FDP41_007987"/>
<organism evidence="16 17">
    <name type="scientific">Naegleria fowleri</name>
    <name type="common">Brain eating amoeba</name>
    <dbReference type="NCBI Taxonomy" id="5763"/>
    <lineage>
        <taxon>Eukaryota</taxon>
        <taxon>Discoba</taxon>
        <taxon>Heterolobosea</taxon>
        <taxon>Tetramitia</taxon>
        <taxon>Eutetramitia</taxon>
        <taxon>Vahlkampfiidae</taxon>
        <taxon>Naegleria</taxon>
    </lineage>
</organism>
<dbReference type="InterPro" id="IPR016181">
    <property type="entry name" value="Acyl_CoA_acyltransferase"/>
</dbReference>
<dbReference type="PROSITE" id="PS50014">
    <property type="entry name" value="BROMODOMAIN_2"/>
    <property type="match status" value="1"/>
</dbReference>
<evidence type="ECO:0000256" key="4">
    <source>
        <dbReference type="ARBA" id="ARBA00022679"/>
    </source>
</evidence>
<evidence type="ECO:0000256" key="9">
    <source>
        <dbReference type="ARBA" id="ARBA00023163"/>
    </source>
</evidence>
<dbReference type="SUPFAM" id="SSF47370">
    <property type="entry name" value="Bromodomain"/>
    <property type="match status" value="1"/>
</dbReference>
<dbReference type="GO" id="GO:0010484">
    <property type="term" value="F:histone H3 acetyltransferase activity"/>
    <property type="evidence" value="ECO:0007669"/>
    <property type="project" value="TreeGrafter"/>
</dbReference>
<sequence>MPTAKRKQIKSSSEGNKRKTATPSSEDKLEMNVSSTASPIKSSSAREDTYVCLEKPSISEILSNFLMVNYDHLQDETKRQATNVCKVILKHIQEQGAPEPSESEAKYVEVYNKYMNLENRSMYKIYDLFGRSLLEKQFDTICEIITKEYLFKDFNSESLIELLKKEMDDSTSIIFRPDFDDLYCGIDQTEKSSKRSKKAGKTPAAMRSKDQAPTASEIMSDERTSKVLMTTISDEILGPESSHSSLKKETVSSDILQFEVVYNDGSIESLEKLLAAKNIFGKQLPKMPKDYIARLVFDRSHRAILGSKEGKVVGGISFRPFFTQGFAEIAFCAVTGNEQVKGYGTRLMNHLKDYCQSIGVFRFLTYADNYAIGYFKKQGFTKDISLDEKRYKGYIKDYDGGTLMECVIRADINYLDVPLMLRKQIAAVNQKLDTICNSNIIHPGLTVFKKGEKITNLRDIPGLAESNHVIDPKAAQLQNIMRDVLEKVKKNEYSWPFLVPVDANEVPDYYEVIKNPMDLSSIEQRLNSGYYRTKDIFVSDFRLMFDNCRTYNAETTEYYECANRLEDYFKSLLKGALGK</sequence>
<dbReference type="InterPro" id="IPR001487">
    <property type="entry name" value="Bromodomain"/>
</dbReference>
<dbReference type="SMART" id="SM00297">
    <property type="entry name" value="BROMO"/>
    <property type="match status" value="1"/>
</dbReference>
<dbReference type="GO" id="GO:0005634">
    <property type="term" value="C:nucleus"/>
    <property type="evidence" value="ECO:0007669"/>
    <property type="project" value="UniProtKB-SubCell"/>
</dbReference>
<dbReference type="GO" id="GO:0045944">
    <property type="term" value="P:positive regulation of transcription by RNA polymerase II"/>
    <property type="evidence" value="ECO:0007669"/>
    <property type="project" value="TreeGrafter"/>
</dbReference>
<dbReference type="AlphaFoldDB" id="A0A6A5CAP5"/>
<comment type="similarity">
    <text evidence="2">Belongs to the acetyltransferase family. GCN5 subfamily.</text>
</comment>
<dbReference type="GeneID" id="68115205"/>
<dbReference type="PANTHER" id="PTHR45750">
    <property type="entry name" value="GH11602P"/>
    <property type="match status" value="1"/>
</dbReference>
<dbReference type="Pfam" id="PF00439">
    <property type="entry name" value="Bromodomain"/>
    <property type="match status" value="1"/>
</dbReference>
<evidence type="ECO:0000256" key="6">
    <source>
        <dbReference type="ARBA" id="ARBA00023015"/>
    </source>
</evidence>
<keyword evidence="5" id="KW-0156">Chromatin regulator</keyword>
<dbReference type="Pfam" id="PF00583">
    <property type="entry name" value="Acetyltransf_1"/>
    <property type="match status" value="1"/>
</dbReference>
<gene>
    <name evidence="16" type="ORF">FDP41_007987</name>
</gene>
<evidence type="ECO:0000256" key="8">
    <source>
        <dbReference type="ARBA" id="ARBA00023159"/>
    </source>
</evidence>
<evidence type="ECO:0000256" key="11">
    <source>
        <dbReference type="ARBA" id="ARBA00023315"/>
    </source>
</evidence>
<feature type="domain" description="N-acetyltransferase" evidence="15">
    <location>
        <begin position="260"/>
        <end position="409"/>
    </location>
</feature>
<evidence type="ECO:0000256" key="7">
    <source>
        <dbReference type="ARBA" id="ARBA00023117"/>
    </source>
</evidence>
<dbReference type="PRINTS" id="PR00503">
    <property type="entry name" value="BROMODOMAIN"/>
</dbReference>
<evidence type="ECO:0000256" key="2">
    <source>
        <dbReference type="ARBA" id="ARBA00008607"/>
    </source>
</evidence>
<evidence type="ECO:0000259" key="15">
    <source>
        <dbReference type="PROSITE" id="PS51186"/>
    </source>
</evidence>
<evidence type="ECO:0000256" key="13">
    <source>
        <dbReference type="SAM" id="MobiDB-lite"/>
    </source>
</evidence>
<reference evidence="16 17" key="1">
    <citation type="journal article" date="2019" name="Sci. Rep.">
        <title>Nanopore sequencing improves the draft genome of the human pathogenic amoeba Naegleria fowleri.</title>
        <authorList>
            <person name="Liechti N."/>
            <person name="Schurch N."/>
            <person name="Bruggmann R."/>
            <person name="Wittwer M."/>
        </authorList>
    </citation>
    <scope>NUCLEOTIDE SEQUENCE [LARGE SCALE GENOMIC DNA]</scope>
    <source>
        <strain evidence="16 17">ATCC 30894</strain>
    </source>
</reference>
<dbReference type="Gene3D" id="1.20.920.10">
    <property type="entry name" value="Bromodomain-like"/>
    <property type="match status" value="1"/>
</dbReference>
<dbReference type="CDD" id="cd04301">
    <property type="entry name" value="NAT_SF"/>
    <property type="match status" value="1"/>
</dbReference>
<dbReference type="RefSeq" id="XP_044568785.1">
    <property type="nucleotide sequence ID" value="XM_044711791.1"/>
</dbReference>
<dbReference type="PROSITE" id="PS00633">
    <property type="entry name" value="BROMODOMAIN_1"/>
    <property type="match status" value="1"/>
</dbReference>
<keyword evidence="9" id="KW-0804">Transcription</keyword>
<keyword evidence="4" id="KW-0808">Transferase</keyword>
<comment type="caution">
    <text evidence="16">The sequence shown here is derived from an EMBL/GenBank/DDBJ whole genome shotgun (WGS) entry which is preliminary data.</text>
</comment>
<keyword evidence="11" id="KW-0012">Acyltransferase</keyword>
<keyword evidence="8" id="KW-0010">Activator</keyword>
<keyword evidence="6" id="KW-0805">Transcription regulation</keyword>
<dbReference type="GO" id="GO:0000123">
    <property type="term" value="C:histone acetyltransferase complex"/>
    <property type="evidence" value="ECO:0007669"/>
    <property type="project" value="TreeGrafter"/>
</dbReference>
<dbReference type="InterPro" id="IPR037800">
    <property type="entry name" value="GCN5"/>
</dbReference>
<dbReference type="PANTHER" id="PTHR45750:SF3">
    <property type="entry name" value="HISTONE ACETYLTRANSFERASE"/>
    <property type="match status" value="1"/>
</dbReference>
<keyword evidence="7 12" id="KW-0103">Bromodomain</keyword>
<dbReference type="VEuPathDB" id="AmoebaDB:NF0037050"/>
<feature type="domain" description="Bromo" evidence="14">
    <location>
        <begin position="489"/>
        <end position="559"/>
    </location>
</feature>
<dbReference type="EC" id="2.3.1.48" evidence="3"/>
<evidence type="ECO:0000313" key="16">
    <source>
        <dbReference type="EMBL" id="KAF0984072.1"/>
    </source>
</evidence>
<evidence type="ECO:0000256" key="3">
    <source>
        <dbReference type="ARBA" id="ARBA00013184"/>
    </source>
</evidence>
<dbReference type="SUPFAM" id="SSF55729">
    <property type="entry name" value="Acyl-CoA N-acyltransferases (Nat)"/>
    <property type="match status" value="1"/>
</dbReference>
<feature type="region of interest" description="Disordered" evidence="13">
    <location>
        <begin position="193"/>
        <end position="220"/>
    </location>
</feature>
<dbReference type="InterPro" id="IPR018359">
    <property type="entry name" value="Bromodomain_CS"/>
</dbReference>
<comment type="subcellular location">
    <subcellularLocation>
        <location evidence="1">Nucleus</location>
    </subcellularLocation>
</comment>
<dbReference type="PROSITE" id="PS51186">
    <property type="entry name" value="GNAT"/>
    <property type="match status" value="1"/>
</dbReference>
<dbReference type="InterPro" id="IPR000182">
    <property type="entry name" value="GNAT_dom"/>
</dbReference>
<dbReference type="VEuPathDB" id="AmoebaDB:NfTy_004400"/>